<evidence type="ECO:0000313" key="17">
    <source>
        <dbReference type="EMBL" id="MBN3317834.1"/>
    </source>
</evidence>
<dbReference type="PANTHER" id="PTHR11468">
    <property type="entry name" value="GLYCOGEN PHOSPHORYLASE"/>
    <property type="match status" value="1"/>
</dbReference>
<keyword evidence="10" id="KW-0007">Acetylation</keyword>
<proteinExistence type="inferred from homology"/>
<dbReference type="EC" id="2.4.1.1" evidence="15"/>
<dbReference type="GO" id="GO:0005980">
    <property type="term" value="P:glycogen catabolic process"/>
    <property type="evidence" value="ECO:0007669"/>
    <property type="project" value="TreeGrafter"/>
</dbReference>
<dbReference type="EMBL" id="JAAWVO010036842">
    <property type="protein sequence ID" value="MBN3317834.1"/>
    <property type="molecule type" value="Genomic_DNA"/>
</dbReference>
<evidence type="ECO:0000256" key="1">
    <source>
        <dbReference type="ARBA" id="ARBA00001275"/>
    </source>
</evidence>
<dbReference type="SUPFAM" id="SSF53756">
    <property type="entry name" value="UDP-Glycosyltransferase/glycogen phosphorylase"/>
    <property type="match status" value="3"/>
</dbReference>
<dbReference type="FunFam" id="3.40.50.2000:FF:000197">
    <property type="entry name" value="Alpha-1,4 glucan phosphorylase"/>
    <property type="match status" value="1"/>
</dbReference>
<keyword evidence="5" id="KW-0597">Phosphoprotein</keyword>
<dbReference type="CDD" id="cd04300">
    <property type="entry name" value="GT35_Glycogen_Phosphorylase"/>
    <property type="match status" value="1"/>
</dbReference>
<keyword evidence="4" id="KW-0021">Allosteric enzyme</keyword>
<keyword evidence="11 15" id="KW-0119">Carbohydrate metabolism</keyword>
<protein>
    <recommendedName>
        <fullName evidence="15">Alpha-1,4 glucan phosphorylase</fullName>
        <ecNumber evidence="15">2.4.1.1</ecNumber>
    </recommendedName>
</protein>
<dbReference type="InterPro" id="IPR035090">
    <property type="entry name" value="Pyridoxal_P_attach_site"/>
</dbReference>
<organism evidence="17 18">
    <name type="scientific">Atractosteus spatula</name>
    <name type="common">Alligator gar</name>
    <name type="synonym">Lepisosteus spatula</name>
    <dbReference type="NCBI Taxonomy" id="7917"/>
    <lineage>
        <taxon>Eukaryota</taxon>
        <taxon>Metazoa</taxon>
        <taxon>Chordata</taxon>
        <taxon>Craniata</taxon>
        <taxon>Vertebrata</taxon>
        <taxon>Euteleostomi</taxon>
        <taxon>Actinopterygii</taxon>
        <taxon>Neopterygii</taxon>
        <taxon>Holostei</taxon>
        <taxon>Semionotiformes</taxon>
        <taxon>Lepisosteidae</taxon>
        <taxon>Atractosteus</taxon>
    </lineage>
</organism>
<dbReference type="NCBIfam" id="TIGR02093">
    <property type="entry name" value="P_ylase"/>
    <property type="match status" value="1"/>
</dbReference>
<evidence type="ECO:0000256" key="16">
    <source>
        <dbReference type="SAM" id="MobiDB-lite"/>
    </source>
</evidence>
<dbReference type="PROSITE" id="PS00102">
    <property type="entry name" value="PHOSPHORYLASE"/>
    <property type="match status" value="1"/>
</dbReference>
<reference evidence="17" key="1">
    <citation type="journal article" date="2021" name="Cell">
        <title>Tracing the genetic footprints of vertebrate landing in non-teleost ray-finned fishes.</title>
        <authorList>
            <person name="Bi X."/>
            <person name="Wang K."/>
            <person name="Yang L."/>
            <person name="Pan H."/>
            <person name="Jiang H."/>
            <person name="Wei Q."/>
            <person name="Fang M."/>
            <person name="Yu H."/>
            <person name="Zhu C."/>
            <person name="Cai Y."/>
            <person name="He Y."/>
            <person name="Gan X."/>
            <person name="Zeng H."/>
            <person name="Yu D."/>
            <person name="Zhu Y."/>
            <person name="Jiang H."/>
            <person name="Qiu Q."/>
            <person name="Yang H."/>
            <person name="Zhang Y.E."/>
            <person name="Wang W."/>
            <person name="Zhu M."/>
            <person name="He S."/>
            <person name="Zhang G."/>
        </authorList>
    </citation>
    <scope>NUCLEOTIDE SEQUENCE</scope>
    <source>
        <strain evidence="17">Allg_001</strain>
    </source>
</reference>
<evidence type="ECO:0000256" key="6">
    <source>
        <dbReference type="ARBA" id="ARBA00022600"/>
    </source>
</evidence>
<dbReference type="AlphaFoldDB" id="A0A8J7NQC1"/>
<dbReference type="Gene3D" id="3.40.50.2000">
    <property type="entry name" value="Glycogen Phosphorylase B"/>
    <property type="match status" value="3"/>
</dbReference>
<dbReference type="GO" id="GO:0005737">
    <property type="term" value="C:cytoplasm"/>
    <property type="evidence" value="ECO:0007669"/>
    <property type="project" value="TreeGrafter"/>
</dbReference>
<sequence>MTAPLTDSEKRKQISVRGIAEVGDVSEIKKSFNRHLHFTLVKDRNVATPRDYYFALAHTVRDHLVGRWIRTQQYYYEKDPKRIHYLSLEFYMGRTLQNTMINLGLQGACDEAIYQLGLDLEELEEIEEDAGLGNGGLGRLAACFLDSMATLGLAAYGYGIRYEFGIFNQKVANGWQVEEADDWLRYGNPWEKARPEYMLPVHFYGRVEHTAEGAKWVNTQIVLAMPYDTPVPGYKNNTVNTMRLWSAKAPNDFNLQEFNVGDYIQAVLDRNLAENISRVLYPNDNFFEGKELRLKQEYFVVAATLQDIIRRFKSSKFGCRDPVRTSFETFPEKVAIQLNDTHPALAIPELMRIFVDVEKLEWEKAWDVTVQTCAYTNHTVLPEALERWPVYMFEKLLPRHLEIVYEINRRHLDRISAIYPGDMDRLRRMSLIEEGDPKRINMAHLCVVGSHAVNGVARIHSDIVKSTVIVQHNTVSEYNIQYTVSSVLRASGSTAGRRMSRERGRRAKRRDEGAGGFKDFCDVEPEKFQNKTNGITPRRWLLLCNPGLADIIAEKIGEDFLTDLYQLRKLLDFIDDEGFIRDVAKVKQENKLKFAAYLEKEYKVKINPDSIFDIHVKRIHEYKKASASRRAHGRKAHGRSPELMTFGCCIPQGGEAVTSMPFTCSGCVVNTFIQVVGIKKDPNKHFVPRTIMIGGKAAPGYHMAKMIIKLITSVGDVVNNDPVVGDRLKVIFLENYRVSLAEKVIPAADLSEQISTAGTEASGTGNMKFMLNGALTIGTMDGANVEMAEEAGEENLFIFGMRVQEVEAMDKKGYNAKDYYDRIPELRQVIDQISGGFFSPKQPDLFKDVVNMLLYHDRFKVFADYEAYISCQEKVSDLYKNPKEWTKKVIRNMAASGKFSSDRTITEYAREIWGVEPSDVKIPPPTVPRE</sequence>
<feature type="non-terminal residue" evidence="17">
    <location>
        <position position="1"/>
    </location>
</feature>
<dbReference type="GO" id="GO:0008184">
    <property type="term" value="F:glycogen phosphorylase activity"/>
    <property type="evidence" value="ECO:0007669"/>
    <property type="project" value="InterPro"/>
</dbReference>
<comment type="subunit">
    <text evidence="12">Homodimer. Dimers associate into a tetramer to form the enzymatically active phosphorylase A.</text>
</comment>
<evidence type="ECO:0000256" key="3">
    <source>
        <dbReference type="ARBA" id="ARBA00006047"/>
    </source>
</evidence>
<evidence type="ECO:0000256" key="8">
    <source>
        <dbReference type="ARBA" id="ARBA00022679"/>
    </source>
</evidence>
<comment type="catalytic activity">
    <reaction evidence="1 15">
        <text>[(1-&gt;4)-alpha-D-glucosyl](n) + phosphate = [(1-&gt;4)-alpha-D-glucosyl](n-1) + alpha-D-glucose 1-phosphate</text>
        <dbReference type="Rhea" id="RHEA:41732"/>
        <dbReference type="Rhea" id="RHEA-COMP:9584"/>
        <dbReference type="Rhea" id="RHEA-COMP:9586"/>
        <dbReference type="ChEBI" id="CHEBI:15444"/>
        <dbReference type="ChEBI" id="CHEBI:43474"/>
        <dbReference type="ChEBI" id="CHEBI:58601"/>
        <dbReference type="EC" id="2.4.1.1"/>
    </reaction>
</comment>
<comment type="cofactor">
    <cofactor evidence="2 15">
        <name>pyridoxal 5'-phosphate</name>
        <dbReference type="ChEBI" id="CHEBI:597326"/>
    </cofactor>
</comment>
<evidence type="ECO:0000256" key="9">
    <source>
        <dbReference type="ARBA" id="ARBA00022898"/>
    </source>
</evidence>
<feature type="modified residue" description="N6-(pyridoxal phosphate)lysine" evidence="14">
    <location>
        <position position="768"/>
    </location>
</feature>
<feature type="region of interest" description="Disordered" evidence="16">
    <location>
        <begin position="493"/>
        <end position="512"/>
    </location>
</feature>
<comment type="caution">
    <text evidence="17">The sequence shown here is derived from an EMBL/GenBank/DDBJ whole genome shotgun (WGS) entry which is preliminary data.</text>
</comment>
<feature type="non-terminal residue" evidence="17">
    <location>
        <position position="930"/>
    </location>
</feature>
<comment type="function">
    <text evidence="13">Glycogen phosphorylase that regulates glycogen mobilization. Phosphorylase is an important allosteric enzyme in carbohydrate metabolism. Enzymes from different sources differ in their regulatory mechanisms and in their natural substrates. However, all known phosphorylases share catalytic and structural properties.</text>
</comment>
<evidence type="ECO:0000313" key="18">
    <source>
        <dbReference type="Proteomes" id="UP000736164"/>
    </source>
</evidence>
<comment type="similarity">
    <text evidence="3 15">Belongs to the glycogen phosphorylase family.</text>
</comment>
<evidence type="ECO:0000256" key="2">
    <source>
        <dbReference type="ARBA" id="ARBA00001933"/>
    </source>
</evidence>
<evidence type="ECO:0000256" key="11">
    <source>
        <dbReference type="ARBA" id="ARBA00023277"/>
    </source>
</evidence>
<dbReference type="FunFam" id="3.40.50.2000:FF:000149">
    <property type="entry name" value="Glycogen phosphorylase, muscle form"/>
    <property type="match status" value="1"/>
</dbReference>
<evidence type="ECO:0000256" key="12">
    <source>
        <dbReference type="ARBA" id="ARBA00038533"/>
    </source>
</evidence>
<name>A0A8J7NQC1_ATRSP</name>
<dbReference type="Pfam" id="PF00343">
    <property type="entry name" value="Phosphorylase"/>
    <property type="match status" value="3"/>
</dbReference>
<evidence type="ECO:0000256" key="10">
    <source>
        <dbReference type="ARBA" id="ARBA00022990"/>
    </source>
</evidence>
<dbReference type="FunFam" id="3.40.50.2000:FF:000005">
    <property type="entry name" value="Alpha-1,4 glucan phosphorylase"/>
    <property type="match status" value="1"/>
</dbReference>
<gene>
    <name evidence="17" type="primary">Pygb</name>
    <name evidence="17" type="ORF">GTO95_0007783</name>
</gene>
<dbReference type="InterPro" id="IPR011833">
    <property type="entry name" value="Glycg_phsphrylas"/>
</dbReference>
<evidence type="ECO:0000256" key="7">
    <source>
        <dbReference type="ARBA" id="ARBA00022676"/>
    </source>
</evidence>
<evidence type="ECO:0000256" key="14">
    <source>
        <dbReference type="PIRSR" id="PIRSR000460-1"/>
    </source>
</evidence>
<feature type="compositionally biased region" description="Basic residues" evidence="16">
    <location>
        <begin position="498"/>
        <end position="508"/>
    </location>
</feature>
<accession>A0A8J7NQC1</accession>
<dbReference type="PIRSF" id="PIRSF000460">
    <property type="entry name" value="Pprylas_GlgP"/>
    <property type="match status" value="1"/>
</dbReference>
<evidence type="ECO:0000256" key="5">
    <source>
        <dbReference type="ARBA" id="ARBA00022553"/>
    </source>
</evidence>
<evidence type="ECO:0000256" key="15">
    <source>
        <dbReference type="RuleBase" id="RU000587"/>
    </source>
</evidence>
<keyword evidence="8 15" id="KW-0808">Transferase</keyword>
<keyword evidence="9 14" id="KW-0663">Pyridoxal phosphate</keyword>
<comment type="function">
    <text evidence="15">Allosteric enzyme that catalyzes the rate-limiting step in glycogen catabolism, the phosphorolytic cleavage of glycogen to produce glucose-1-phosphate, and plays a central role in maintaining cellular and organismal glucose homeostasis.</text>
</comment>
<keyword evidence="6" id="KW-0321">Glycogen metabolism</keyword>
<dbReference type="PANTHER" id="PTHR11468:SF29">
    <property type="entry name" value="GLYCOGEN PHOSPHORYLASE, BRAIN FORM"/>
    <property type="match status" value="1"/>
</dbReference>
<keyword evidence="7 15" id="KW-0328">Glycosyltransferase</keyword>
<evidence type="ECO:0000256" key="4">
    <source>
        <dbReference type="ARBA" id="ARBA00022533"/>
    </source>
</evidence>
<keyword evidence="18" id="KW-1185">Reference proteome</keyword>
<dbReference type="InterPro" id="IPR000811">
    <property type="entry name" value="Glyco_trans_35"/>
</dbReference>
<dbReference type="Proteomes" id="UP000736164">
    <property type="component" value="Unassembled WGS sequence"/>
</dbReference>
<dbReference type="GO" id="GO:0030170">
    <property type="term" value="F:pyridoxal phosphate binding"/>
    <property type="evidence" value="ECO:0007669"/>
    <property type="project" value="InterPro"/>
</dbReference>
<evidence type="ECO:0000256" key="13">
    <source>
        <dbReference type="ARBA" id="ARBA00045394"/>
    </source>
</evidence>